<gene>
    <name evidence="1" type="ORF">SAMN06296052_1452</name>
</gene>
<protein>
    <submittedName>
        <fullName evidence="1">Uncharacterized protein</fullName>
    </submittedName>
</protein>
<dbReference type="AlphaFoldDB" id="A0A239LNM0"/>
<organism evidence="1 2">
    <name type="scientific">Pontibacter ummariensis</name>
    <dbReference type="NCBI Taxonomy" id="1610492"/>
    <lineage>
        <taxon>Bacteria</taxon>
        <taxon>Pseudomonadati</taxon>
        <taxon>Bacteroidota</taxon>
        <taxon>Cytophagia</taxon>
        <taxon>Cytophagales</taxon>
        <taxon>Hymenobacteraceae</taxon>
        <taxon>Pontibacter</taxon>
    </lineage>
</organism>
<dbReference type="Proteomes" id="UP000198432">
    <property type="component" value="Unassembled WGS sequence"/>
</dbReference>
<proteinExistence type="predicted"/>
<keyword evidence="2" id="KW-1185">Reference proteome</keyword>
<evidence type="ECO:0000313" key="2">
    <source>
        <dbReference type="Proteomes" id="UP000198432"/>
    </source>
</evidence>
<accession>A0A239LNM0</accession>
<dbReference type="EMBL" id="FZOQ01000045">
    <property type="protein sequence ID" value="SNT31413.1"/>
    <property type="molecule type" value="Genomic_DNA"/>
</dbReference>
<sequence length="64" mass="7298">MPCKAYSSLPSVTILCSEKQREVKEVDTFEKLDKVSGLRDFLNISRYLDLSHSLEKAVSYKPCT</sequence>
<evidence type="ECO:0000313" key="1">
    <source>
        <dbReference type="EMBL" id="SNT31413.1"/>
    </source>
</evidence>
<reference evidence="2" key="1">
    <citation type="submission" date="2017-06" db="EMBL/GenBank/DDBJ databases">
        <authorList>
            <person name="Varghese N."/>
            <person name="Submissions S."/>
        </authorList>
    </citation>
    <scope>NUCLEOTIDE SEQUENCE [LARGE SCALE GENOMIC DNA]</scope>
    <source>
        <strain evidence="2">NKM1</strain>
    </source>
</reference>
<name>A0A239LNM0_9BACT</name>